<accession>A0A058ZN26</accession>
<dbReference type="RefSeq" id="WP_035249690.1">
    <property type="nucleotide sequence ID" value="NZ_AQQY01000003.1"/>
</dbReference>
<evidence type="ECO:0000259" key="1">
    <source>
        <dbReference type="PROSITE" id="PS50987"/>
    </source>
</evidence>
<dbReference type="AlphaFoldDB" id="A0A058ZN26"/>
<dbReference type="PROSITE" id="PS50987">
    <property type="entry name" value="HTH_ARSR_2"/>
    <property type="match status" value="1"/>
</dbReference>
<dbReference type="SUPFAM" id="SSF46785">
    <property type="entry name" value="Winged helix' DNA-binding domain"/>
    <property type="match status" value="1"/>
</dbReference>
<proteinExistence type="predicted"/>
<dbReference type="Gene3D" id="1.10.10.10">
    <property type="entry name" value="Winged helix-like DNA-binding domain superfamily/Winged helix DNA-binding domain"/>
    <property type="match status" value="1"/>
</dbReference>
<dbReference type="SMART" id="SM00418">
    <property type="entry name" value="HTH_ARSR"/>
    <property type="match status" value="1"/>
</dbReference>
<dbReference type="CDD" id="cd00090">
    <property type="entry name" value="HTH_ARSR"/>
    <property type="match status" value="1"/>
</dbReference>
<dbReference type="Proteomes" id="UP000024836">
    <property type="component" value="Unassembled WGS sequence"/>
</dbReference>
<dbReference type="PATRIC" id="fig|1461693.3.peg.1377"/>
<dbReference type="STRING" id="1461693.ATO10_06771"/>
<dbReference type="PANTHER" id="PTHR38600:SF1">
    <property type="entry name" value="TRANSCRIPTIONAL REGULATORY PROTEIN"/>
    <property type="match status" value="1"/>
</dbReference>
<dbReference type="Pfam" id="PF12840">
    <property type="entry name" value="HTH_20"/>
    <property type="match status" value="1"/>
</dbReference>
<evidence type="ECO:0000313" key="2">
    <source>
        <dbReference type="EMBL" id="KCV82625.1"/>
    </source>
</evidence>
<dbReference type="PRINTS" id="PR00778">
    <property type="entry name" value="HTHARSR"/>
</dbReference>
<dbReference type="InterPro" id="IPR036390">
    <property type="entry name" value="WH_DNA-bd_sf"/>
</dbReference>
<gene>
    <name evidence="2" type="ORF">ATO10_06771</name>
</gene>
<dbReference type="NCBIfam" id="NF033788">
    <property type="entry name" value="HTH_metalloreg"/>
    <property type="match status" value="1"/>
</dbReference>
<reference evidence="2 3" key="1">
    <citation type="submission" date="2013-04" db="EMBL/GenBank/DDBJ databases">
        <title>Shimia sp. 22II-S11-Z10 Genome Sequencing.</title>
        <authorList>
            <person name="Lai Q."/>
            <person name="Li G."/>
            <person name="Shao Z."/>
        </authorList>
    </citation>
    <scope>NUCLEOTIDE SEQUENCE [LARGE SCALE GENOMIC DNA]</scope>
    <source>
        <strain evidence="3">22II-S11-Z10</strain>
    </source>
</reference>
<feature type="domain" description="HTH arsR-type" evidence="1">
    <location>
        <begin position="1"/>
        <end position="91"/>
    </location>
</feature>
<dbReference type="InterPro" id="IPR001845">
    <property type="entry name" value="HTH_ArsR_DNA-bd_dom"/>
</dbReference>
<evidence type="ECO:0000313" key="3">
    <source>
        <dbReference type="Proteomes" id="UP000024836"/>
    </source>
</evidence>
<dbReference type="EMBL" id="AQQY01000003">
    <property type="protein sequence ID" value="KCV82625.1"/>
    <property type="molecule type" value="Genomic_DNA"/>
</dbReference>
<dbReference type="InterPro" id="IPR036388">
    <property type="entry name" value="WH-like_DNA-bd_sf"/>
</dbReference>
<keyword evidence="3" id="KW-1185">Reference proteome</keyword>
<dbReference type="PANTHER" id="PTHR38600">
    <property type="entry name" value="TRANSCRIPTIONAL REGULATORY PROTEIN"/>
    <property type="match status" value="1"/>
</dbReference>
<organism evidence="2 3">
    <name type="scientific">Actibacterium atlanticum</name>
    <dbReference type="NCBI Taxonomy" id="1461693"/>
    <lineage>
        <taxon>Bacteria</taxon>
        <taxon>Pseudomonadati</taxon>
        <taxon>Pseudomonadota</taxon>
        <taxon>Alphaproteobacteria</taxon>
        <taxon>Rhodobacterales</taxon>
        <taxon>Roseobacteraceae</taxon>
        <taxon>Actibacterium</taxon>
    </lineage>
</organism>
<dbReference type="OrthoDB" id="9790747at2"/>
<protein>
    <submittedName>
        <fullName evidence="2">HTH-type transcriptional regulator, ArsR family protein</fullName>
    </submittedName>
</protein>
<comment type="caution">
    <text evidence="2">The sequence shown here is derived from an EMBL/GenBank/DDBJ whole genome shotgun (WGS) entry which is preliminary data.</text>
</comment>
<dbReference type="InterPro" id="IPR011991">
    <property type="entry name" value="ArsR-like_HTH"/>
</dbReference>
<name>A0A058ZN26_9RHOB</name>
<dbReference type="GO" id="GO:0003700">
    <property type="term" value="F:DNA-binding transcription factor activity"/>
    <property type="evidence" value="ECO:0007669"/>
    <property type="project" value="InterPro"/>
</dbReference>
<sequence>MTDLTTTFAALSDATRFAIVERLMRDGAQAAGDLSDVAPISAPALSRHLKVLREAGIVTQTVDRQRRIYALRPESMMAIDDWITNRRKFWEASLDRLDALVANLEPDND</sequence>
<dbReference type="eggNOG" id="COG0640">
    <property type="taxonomic scope" value="Bacteria"/>
</dbReference>